<dbReference type="RefSeq" id="WP_144686853.1">
    <property type="nucleotide sequence ID" value="NZ_VLLC01000069.1"/>
</dbReference>
<dbReference type="InterPro" id="IPR011528">
    <property type="entry name" value="NERD"/>
</dbReference>
<organism evidence="2 3">
    <name type="scientific">Desulfobotulus alkaliphilus</name>
    <dbReference type="NCBI Taxonomy" id="622671"/>
    <lineage>
        <taxon>Bacteria</taxon>
        <taxon>Pseudomonadati</taxon>
        <taxon>Thermodesulfobacteriota</taxon>
        <taxon>Desulfobacteria</taxon>
        <taxon>Desulfobacterales</taxon>
        <taxon>Desulfobacteraceae</taxon>
        <taxon>Desulfobotulus</taxon>
    </lineage>
</organism>
<dbReference type="Proteomes" id="UP000318307">
    <property type="component" value="Unassembled WGS sequence"/>
</dbReference>
<accession>A0A562QYU1</accession>
<sequence length="285" mass="31114">MIEITLSDHTADQSSLAAAKRKAEYEAAYGAYARAVAQRKAKGTALRQASREWLQAGKYGAWLISFFPRMAHALSGSPKEPQMAEASRNEMVWNAGGEGEQRVSDSLKQIFSDEWTVVSGYKNRGGEIDKILVGPTGVLAIEIKFVNGRVSCAGDRWWRDKYDKYGNLVQSNVPIADKRGRGPSAQVNDAADRLQEFLHKRGIALRVARAVVLSHSSSSISQFQGQTVDLIATLDQLIASELSSAVTGGLGGGTAQQILTLIKKDHEFNARPPSHGNRHRRQGLL</sequence>
<dbReference type="OrthoDB" id="9813328at2"/>
<reference evidence="2 3" key="1">
    <citation type="submission" date="2019-07" db="EMBL/GenBank/DDBJ databases">
        <title>Genome sequencing of 100 strains of the haloalkaliphilic chemolithoautotrophic sulfur-oxidizing bacterium Thioalkalivibrio.</title>
        <authorList>
            <person name="Muyzer G."/>
        </authorList>
    </citation>
    <scope>NUCLEOTIDE SEQUENCE [LARGE SCALE GENOMIC DNA]</scope>
    <source>
        <strain evidence="2 3">ASO4-4</strain>
    </source>
</reference>
<comment type="caution">
    <text evidence="2">The sequence shown here is derived from an EMBL/GenBank/DDBJ whole genome shotgun (WGS) entry which is preliminary data.</text>
</comment>
<proteinExistence type="predicted"/>
<dbReference type="EMBL" id="VLLC01000069">
    <property type="protein sequence ID" value="TWI61743.1"/>
    <property type="molecule type" value="Genomic_DNA"/>
</dbReference>
<dbReference type="Pfam" id="PF08378">
    <property type="entry name" value="NERD"/>
    <property type="match status" value="1"/>
</dbReference>
<feature type="domain" description="NERD" evidence="1">
    <location>
        <begin position="95"/>
        <end position="217"/>
    </location>
</feature>
<evidence type="ECO:0000313" key="2">
    <source>
        <dbReference type="EMBL" id="TWI61743.1"/>
    </source>
</evidence>
<keyword evidence="3" id="KW-1185">Reference proteome</keyword>
<gene>
    <name evidence="2" type="ORF">LZ24_03421</name>
</gene>
<name>A0A562QYU1_9BACT</name>
<evidence type="ECO:0000313" key="3">
    <source>
        <dbReference type="Proteomes" id="UP000318307"/>
    </source>
</evidence>
<dbReference type="AlphaFoldDB" id="A0A562QYU1"/>
<protein>
    <submittedName>
        <fullName evidence="2">Nuclease-like protein</fullName>
    </submittedName>
</protein>
<evidence type="ECO:0000259" key="1">
    <source>
        <dbReference type="PROSITE" id="PS50965"/>
    </source>
</evidence>
<dbReference type="PROSITE" id="PS50965">
    <property type="entry name" value="NERD"/>
    <property type="match status" value="1"/>
</dbReference>